<dbReference type="PANTHER" id="PTHR45339:SF1">
    <property type="entry name" value="HYBRID SIGNAL TRANSDUCTION HISTIDINE KINASE J"/>
    <property type="match status" value="1"/>
</dbReference>
<dbReference type="SMART" id="SM00448">
    <property type="entry name" value="REC"/>
    <property type="match status" value="1"/>
</dbReference>
<protein>
    <recommendedName>
        <fullName evidence="2">histidine kinase</fullName>
        <ecNumber evidence="2">2.7.13.3</ecNumber>
    </recommendedName>
</protein>
<evidence type="ECO:0000259" key="8">
    <source>
        <dbReference type="PROSITE" id="PS50109"/>
    </source>
</evidence>
<dbReference type="EC" id="2.7.13.3" evidence="2"/>
<dbReference type="SUPFAM" id="SSF52172">
    <property type="entry name" value="CheY-like"/>
    <property type="match status" value="1"/>
</dbReference>
<dbReference type="InterPro" id="IPR036097">
    <property type="entry name" value="HisK_dim/P_sf"/>
</dbReference>
<dbReference type="Gene3D" id="1.10.287.130">
    <property type="match status" value="1"/>
</dbReference>
<dbReference type="PROSITE" id="PS50110">
    <property type="entry name" value="RESPONSE_REGULATORY"/>
    <property type="match status" value="1"/>
</dbReference>
<dbReference type="InterPro" id="IPR003661">
    <property type="entry name" value="HisK_dim/P_dom"/>
</dbReference>
<dbReference type="Pfam" id="PF00072">
    <property type="entry name" value="Response_reg"/>
    <property type="match status" value="1"/>
</dbReference>
<feature type="domain" description="Histidine kinase" evidence="8">
    <location>
        <begin position="286"/>
        <end position="514"/>
    </location>
</feature>
<comment type="caution">
    <text evidence="10">The sequence shown here is derived from an EMBL/GenBank/DDBJ whole genome shotgun (WGS) entry which is preliminary data.</text>
</comment>
<dbReference type="SUPFAM" id="SSF55785">
    <property type="entry name" value="PYP-like sensor domain (PAS domain)"/>
    <property type="match status" value="1"/>
</dbReference>
<dbReference type="CDD" id="cd00130">
    <property type="entry name" value="PAS"/>
    <property type="match status" value="1"/>
</dbReference>
<dbReference type="CDD" id="cd17546">
    <property type="entry name" value="REC_hyHK_CKI1_RcsC-like"/>
    <property type="match status" value="1"/>
</dbReference>
<dbReference type="InterPro" id="IPR003594">
    <property type="entry name" value="HATPase_dom"/>
</dbReference>
<gene>
    <name evidence="10" type="ORF">HC246_13010</name>
</gene>
<evidence type="ECO:0000256" key="4">
    <source>
        <dbReference type="ARBA" id="ARBA00022777"/>
    </source>
</evidence>
<dbReference type="InterPro" id="IPR004358">
    <property type="entry name" value="Sig_transdc_His_kin-like_C"/>
</dbReference>
<dbReference type="InterPro" id="IPR001789">
    <property type="entry name" value="Sig_transdc_resp-reg_receiver"/>
</dbReference>
<dbReference type="NCBIfam" id="TIGR00229">
    <property type="entry name" value="sensory_box"/>
    <property type="match status" value="1"/>
</dbReference>
<dbReference type="InterPro" id="IPR005467">
    <property type="entry name" value="His_kinase_dom"/>
</dbReference>
<evidence type="ECO:0000256" key="2">
    <source>
        <dbReference type="ARBA" id="ARBA00012438"/>
    </source>
</evidence>
<evidence type="ECO:0000256" key="1">
    <source>
        <dbReference type="ARBA" id="ARBA00000085"/>
    </source>
</evidence>
<dbReference type="Pfam" id="PF00512">
    <property type="entry name" value="HisKA"/>
    <property type="match status" value="1"/>
</dbReference>
<dbReference type="SMART" id="SM00091">
    <property type="entry name" value="PAS"/>
    <property type="match status" value="1"/>
</dbReference>
<keyword evidence="7" id="KW-0175">Coiled coil</keyword>
<dbReference type="InterPro" id="IPR000014">
    <property type="entry name" value="PAS"/>
</dbReference>
<evidence type="ECO:0000256" key="5">
    <source>
        <dbReference type="ARBA" id="ARBA00023012"/>
    </source>
</evidence>
<feature type="coiled-coil region" evidence="7">
    <location>
        <begin position="15"/>
        <end position="42"/>
    </location>
</feature>
<keyword evidence="11" id="KW-1185">Reference proteome</keyword>
<sequence length="671" mass="76688">MNTPKISGETSIQDWQALQQEVKELRIEVSRLQMENSDLENSLLTAIEHGDLVEEELLEVNKRLKSEILERKMAQATLQSILEIVYRDKSDLEIMLATATEHGDAIEYEQYNRAVETMRQSEEQFRVIAESTSMAMLVSSLSDGVISYANTSAGTMLQRDSYDLIQHSIADLFYLESEWELLQQDFAEKQSIRDYEIRLCKANQQPVWVLASLHLLWLKGERVLLSTFYDITLLKNTEIALRESEAKLREQANLLEHRVKERTRDLQQAKEAAEAASRSKAAFLANMSHELRTPLNAILGFAQLMLYDQELNEQHQADLQTICNSGNHLLTMINDILEMSKLEAGSVMLREKECYLYDIVDTARDMLSLKAQEKHILFDFKIDPHVPSYICIDEGKLRQILINLIGNAIKFTNTGHIYVRIFPEEFKQDQSLSSETKQNLYFEVEDTGLGISESEQKTLFQPFVQTASGRRSQEGTGLGLSISYNYVKLMGGEMSVISKLGEGSIFKFHIPVKSLDLFITDNTTKTLNRVIGIKGSSSYRILIAEDIRLNRQLLNRILSPLGLEVREVSNGQDAIALWQSWSPHLIWMDVRMPILNGHEAASTIREIESKQKVSALQKVKIIALTASLVDLREEDLYMHGFDGFVAKPFTEDKIFARMAEHLNLQYIYSER</sequence>
<feature type="modified residue" description="4-aspartylphosphate" evidence="6">
    <location>
        <position position="589"/>
    </location>
</feature>
<dbReference type="SMART" id="SM00387">
    <property type="entry name" value="HATPase_c"/>
    <property type="match status" value="1"/>
</dbReference>
<dbReference type="Gene3D" id="3.30.565.10">
    <property type="entry name" value="Histidine kinase-like ATPase, C-terminal domain"/>
    <property type="match status" value="1"/>
</dbReference>
<dbReference type="PRINTS" id="PR00344">
    <property type="entry name" value="BCTRLSENSOR"/>
</dbReference>
<dbReference type="Pfam" id="PF02518">
    <property type="entry name" value="HATPase_c"/>
    <property type="match status" value="1"/>
</dbReference>
<evidence type="ECO:0000259" key="9">
    <source>
        <dbReference type="PROSITE" id="PS50110"/>
    </source>
</evidence>
<dbReference type="SUPFAM" id="SSF55874">
    <property type="entry name" value="ATPase domain of HSP90 chaperone/DNA topoisomerase II/histidine kinase"/>
    <property type="match status" value="1"/>
</dbReference>
<dbReference type="RefSeq" id="WP_169363756.1">
    <property type="nucleotide sequence ID" value="NZ_JAAVJL010000001.1"/>
</dbReference>
<evidence type="ECO:0000313" key="10">
    <source>
        <dbReference type="EMBL" id="NMF58916.1"/>
    </source>
</evidence>
<dbReference type="Proteomes" id="UP000738376">
    <property type="component" value="Unassembled WGS sequence"/>
</dbReference>
<dbReference type="SMART" id="SM00388">
    <property type="entry name" value="HisKA"/>
    <property type="match status" value="1"/>
</dbReference>
<evidence type="ECO:0000256" key="7">
    <source>
        <dbReference type="SAM" id="Coils"/>
    </source>
</evidence>
<keyword evidence="4" id="KW-0808">Transferase</keyword>
<keyword evidence="5" id="KW-0902">Two-component regulatory system</keyword>
<dbReference type="InterPro" id="IPR011006">
    <property type="entry name" value="CheY-like_superfamily"/>
</dbReference>
<dbReference type="InterPro" id="IPR036890">
    <property type="entry name" value="HATPase_C_sf"/>
</dbReference>
<dbReference type="PANTHER" id="PTHR45339">
    <property type="entry name" value="HYBRID SIGNAL TRANSDUCTION HISTIDINE KINASE J"/>
    <property type="match status" value="1"/>
</dbReference>
<accession>A0ABX1LV65</accession>
<evidence type="ECO:0000256" key="6">
    <source>
        <dbReference type="PROSITE-ProRule" id="PRU00169"/>
    </source>
</evidence>
<organism evidence="10 11">
    <name type="scientific">Pseudanabaena yagii GIHE-NHR1</name>
    <dbReference type="NCBI Taxonomy" id="2722753"/>
    <lineage>
        <taxon>Bacteria</taxon>
        <taxon>Bacillati</taxon>
        <taxon>Cyanobacteriota</taxon>
        <taxon>Cyanophyceae</taxon>
        <taxon>Pseudanabaenales</taxon>
        <taxon>Pseudanabaenaceae</taxon>
        <taxon>Pseudanabaena</taxon>
        <taxon>Pseudanabaena yagii</taxon>
    </lineage>
</organism>
<proteinExistence type="predicted"/>
<name>A0ABX1LV65_9CYAN</name>
<feature type="coiled-coil region" evidence="7">
    <location>
        <begin position="234"/>
        <end position="279"/>
    </location>
</feature>
<dbReference type="CDD" id="cd16922">
    <property type="entry name" value="HATPase_EvgS-ArcB-TorS-like"/>
    <property type="match status" value="1"/>
</dbReference>
<dbReference type="EMBL" id="JAAVJL010000001">
    <property type="protein sequence ID" value="NMF58916.1"/>
    <property type="molecule type" value="Genomic_DNA"/>
</dbReference>
<dbReference type="CDD" id="cd00082">
    <property type="entry name" value="HisKA"/>
    <property type="match status" value="1"/>
</dbReference>
<dbReference type="Pfam" id="PF13426">
    <property type="entry name" value="PAS_9"/>
    <property type="match status" value="1"/>
</dbReference>
<keyword evidence="3 6" id="KW-0597">Phosphoprotein</keyword>
<comment type="catalytic activity">
    <reaction evidence="1">
        <text>ATP + protein L-histidine = ADP + protein N-phospho-L-histidine.</text>
        <dbReference type="EC" id="2.7.13.3"/>
    </reaction>
</comment>
<evidence type="ECO:0000256" key="3">
    <source>
        <dbReference type="ARBA" id="ARBA00022553"/>
    </source>
</evidence>
<dbReference type="Gene3D" id="3.40.50.2300">
    <property type="match status" value="1"/>
</dbReference>
<dbReference type="PROSITE" id="PS50109">
    <property type="entry name" value="HIS_KIN"/>
    <property type="match status" value="1"/>
</dbReference>
<keyword evidence="4" id="KW-0418">Kinase</keyword>
<dbReference type="InterPro" id="IPR035965">
    <property type="entry name" value="PAS-like_dom_sf"/>
</dbReference>
<feature type="domain" description="Response regulatory" evidence="9">
    <location>
        <begin position="540"/>
        <end position="662"/>
    </location>
</feature>
<dbReference type="Gene3D" id="3.30.450.20">
    <property type="entry name" value="PAS domain"/>
    <property type="match status" value="1"/>
</dbReference>
<dbReference type="SUPFAM" id="SSF47384">
    <property type="entry name" value="Homodimeric domain of signal transducing histidine kinase"/>
    <property type="match status" value="1"/>
</dbReference>
<evidence type="ECO:0000313" key="11">
    <source>
        <dbReference type="Proteomes" id="UP000738376"/>
    </source>
</evidence>
<reference evidence="10 11" key="1">
    <citation type="submission" date="2020-03" db="EMBL/GenBank/DDBJ databases">
        <title>Draft Genome Sequence of 2-Methylisoborneol Producing Pseudanabaena yagii Strain GIHE-NHR1 Isolated from North Han River in South Korea.</title>
        <authorList>
            <person name="Jeong J."/>
        </authorList>
    </citation>
    <scope>NUCLEOTIDE SEQUENCE [LARGE SCALE GENOMIC DNA]</scope>
    <source>
        <strain evidence="10 11">GIHE-NHR1</strain>
    </source>
</reference>